<dbReference type="EMBL" id="CAJVQC010039221">
    <property type="protein sequence ID" value="CAG8767996.1"/>
    <property type="molecule type" value="Genomic_DNA"/>
</dbReference>
<accession>A0ACA9QXE7</accession>
<dbReference type="Proteomes" id="UP000789920">
    <property type="component" value="Unassembled WGS sequence"/>
</dbReference>
<sequence length="281" mass="32038">MGEETAKNLLKEMISNFITQNKKYPQGLDLENQAKFIGSVFGTKLEQGKKEEVIKETRTVLNGLVEAKVNELAAKDYDETNKRSKNPNTIKKLSGLYNLTNATIDYEKRKNSEGKLVENIKEFLQGDEDISKSETLKKLTEEAIKEDTMDGYRNLLKSFRKSYEELVKLKGGETGMTILGLGLSAMGYGYKMHVDRKTLKLEKNDLEHQRKHLINEARIKGLESDLSLVKAFNKDLQKKNGSEQKQIDQLKERLEKQAEKLEKSQKTNRITTITSVCTVVL</sequence>
<feature type="non-terminal residue" evidence="1">
    <location>
        <position position="281"/>
    </location>
</feature>
<gene>
    <name evidence="1" type="ORF">RPERSI_LOCUS16043</name>
</gene>
<proteinExistence type="predicted"/>
<name>A0ACA9QXE7_9GLOM</name>
<keyword evidence="2" id="KW-1185">Reference proteome</keyword>
<comment type="caution">
    <text evidence="1">The sequence shown here is derived from an EMBL/GenBank/DDBJ whole genome shotgun (WGS) entry which is preliminary data.</text>
</comment>
<reference evidence="1" key="1">
    <citation type="submission" date="2021-06" db="EMBL/GenBank/DDBJ databases">
        <authorList>
            <person name="Kallberg Y."/>
            <person name="Tangrot J."/>
            <person name="Rosling A."/>
        </authorList>
    </citation>
    <scope>NUCLEOTIDE SEQUENCE</scope>
    <source>
        <strain evidence="1">MA461A</strain>
    </source>
</reference>
<protein>
    <submittedName>
        <fullName evidence="1">15488_t:CDS:1</fullName>
    </submittedName>
</protein>
<organism evidence="1 2">
    <name type="scientific">Racocetra persica</name>
    <dbReference type="NCBI Taxonomy" id="160502"/>
    <lineage>
        <taxon>Eukaryota</taxon>
        <taxon>Fungi</taxon>
        <taxon>Fungi incertae sedis</taxon>
        <taxon>Mucoromycota</taxon>
        <taxon>Glomeromycotina</taxon>
        <taxon>Glomeromycetes</taxon>
        <taxon>Diversisporales</taxon>
        <taxon>Gigasporaceae</taxon>
        <taxon>Racocetra</taxon>
    </lineage>
</organism>
<feature type="non-terminal residue" evidence="1">
    <location>
        <position position="1"/>
    </location>
</feature>
<evidence type="ECO:0000313" key="2">
    <source>
        <dbReference type="Proteomes" id="UP000789920"/>
    </source>
</evidence>
<evidence type="ECO:0000313" key="1">
    <source>
        <dbReference type="EMBL" id="CAG8767996.1"/>
    </source>
</evidence>